<sequence length="186" mass="20473">MALIDSVLNMVNKKPKDPDAPKPAPGSRSEREAKIKDKAGMVINVFALCLALNAWYGGKLSSTVLNNTISANNQWSWYQAKNVRSVLYETAALEAKPENKDKLLAERDRMEVDKKEISDKAKALEAERDEAKKRSPWIGYASTAYQLAIVLLSASILAVSMALFWGSFVVAGVGILLSLNGLFLWI</sequence>
<reference evidence="4" key="1">
    <citation type="submission" date="2020-05" db="EMBL/GenBank/DDBJ databases">
        <authorList>
            <person name="Chiriac C."/>
            <person name="Salcher M."/>
            <person name="Ghai R."/>
            <person name="Kavagutti S V."/>
        </authorList>
    </citation>
    <scope>NUCLEOTIDE SEQUENCE</scope>
</reference>
<organism evidence="4">
    <name type="scientific">uncultured Caudovirales phage</name>
    <dbReference type="NCBI Taxonomy" id="2100421"/>
    <lineage>
        <taxon>Viruses</taxon>
        <taxon>Duplodnaviria</taxon>
        <taxon>Heunggongvirae</taxon>
        <taxon>Uroviricota</taxon>
        <taxon>Caudoviricetes</taxon>
        <taxon>Peduoviridae</taxon>
        <taxon>Maltschvirus</taxon>
        <taxon>Maltschvirus maltsch</taxon>
    </lineage>
</organism>
<evidence type="ECO:0000313" key="4">
    <source>
        <dbReference type="EMBL" id="CAB5215105.1"/>
    </source>
</evidence>
<protein>
    <recommendedName>
        <fullName evidence="5">DUF4337 domain-containing protein</fullName>
    </recommendedName>
</protein>
<evidence type="ECO:0000256" key="2">
    <source>
        <dbReference type="SAM" id="MobiDB-lite"/>
    </source>
</evidence>
<keyword evidence="3" id="KW-0472">Membrane</keyword>
<evidence type="ECO:0008006" key="5">
    <source>
        <dbReference type="Google" id="ProtNLM"/>
    </source>
</evidence>
<dbReference type="EMBL" id="LR798243">
    <property type="protein sequence ID" value="CAB5215105.1"/>
    <property type="molecule type" value="Genomic_DNA"/>
</dbReference>
<keyword evidence="3" id="KW-1133">Transmembrane helix</keyword>
<feature type="coiled-coil region" evidence="1">
    <location>
        <begin position="100"/>
        <end position="134"/>
    </location>
</feature>
<feature type="region of interest" description="Disordered" evidence="2">
    <location>
        <begin position="12"/>
        <end position="33"/>
    </location>
</feature>
<dbReference type="InterPro" id="IPR025570">
    <property type="entry name" value="DUF4337"/>
</dbReference>
<feature type="transmembrane region" description="Helical" evidence="3">
    <location>
        <begin position="137"/>
        <end position="157"/>
    </location>
</feature>
<dbReference type="Pfam" id="PF14235">
    <property type="entry name" value="DUF4337"/>
    <property type="match status" value="1"/>
</dbReference>
<gene>
    <name evidence="4" type="ORF">UFOVP190_396</name>
</gene>
<keyword evidence="3" id="KW-0812">Transmembrane</keyword>
<proteinExistence type="predicted"/>
<accession>A0A6J7WI16</accession>
<feature type="transmembrane region" description="Helical" evidence="3">
    <location>
        <begin position="163"/>
        <end position="185"/>
    </location>
</feature>
<evidence type="ECO:0000256" key="3">
    <source>
        <dbReference type="SAM" id="Phobius"/>
    </source>
</evidence>
<evidence type="ECO:0000256" key="1">
    <source>
        <dbReference type="SAM" id="Coils"/>
    </source>
</evidence>
<name>A0A6J7WI16_9CAUD</name>
<keyword evidence="1" id="KW-0175">Coiled coil</keyword>